<keyword evidence="9" id="KW-1185">Reference proteome</keyword>
<feature type="domain" description="Flagellar hook-associated protein 2 N-terminal" evidence="6">
    <location>
        <begin position="11"/>
        <end position="108"/>
    </location>
</feature>
<dbReference type="InterPro" id="IPR010809">
    <property type="entry name" value="FliD_C"/>
</dbReference>
<evidence type="ECO:0000256" key="2">
    <source>
        <dbReference type="ARBA" id="ARBA00011255"/>
    </source>
</evidence>
<comment type="caution">
    <text evidence="8">The sequence shown here is derived from an EMBL/GenBank/DDBJ whole genome shotgun (WGS) entry which is preliminary data.</text>
</comment>
<keyword evidence="8" id="KW-0969">Cilium</keyword>
<dbReference type="OrthoDB" id="9810816at2"/>
<keyword evidence="8" id="KW-0966">Cell projection</keyword>
<dbReference type="GO" id="GO:0009424">
    <property type="term" value="C:bacterial-type flagellum hook"/>
    <property type="evidence" value="ECO:0007669"/>
    <property type="project" value="UniProtKB-UniRule"/>
</dbReference>
<feature type="domain" description="Flagellar hook-associated protein 2 C-terminal" evidence="7">
    <location>
        <begin position="241"/>
        <end position="395"/>
    </location>
</feature>
<dbReference type="InterPro" id="IPR003481">
    <property type="entry name" value="FliD_N"/>
</dbReference>
<feature type="domain" description="Flagellar hook-associated protein 2 C-terminal" evidence="7">
    <location>
        <begin position="580"/>
        <end position="652"/>
    </location>
</feature>
<dbReference type="PANTHER" id="PTHR30288:SF0">
    <property type="entry name" value="FLAGELLAR HOOK-ASSOCIATED PROTEIN 2"/>
    <property type="match status" value="1"/>
</dbReference>
<dbReference type="GO" id="GO:0005576">
    <property type="term" value="C:extracellular region"/>
    <property type="evidence" value="ECO:0007669"/>
    <property type="project" value="UniProtKB-SubCell"/>
</dbReference>
<evidence type="ECO:0000313" key="9">
    <source>
        <dbReference type="Proteomes" id="UP000238071"/>
    </source>
</evidence>
<evidence type="ECO:0000313" key="8">
    <source>
        <dbReference type="EMBL" id="PPK72478.1"/>
    </source>
</evidence>
<evidence type="ECO:0000256" key="4">
    <source>
        <dbReference type="ARBA" id="ARBA00023143"/>
    </source>
</evidence>
<sequence>MAGITSTGLGSGLDIKSLVSNLVTAEGSAAVKRLDTREAKLTTQISSYGSLKSAMSSFQTSLAGLKNLSTFQKVTATSSDTSTIAASATSNANLGSYNVEVKQLAKSQTLASTTFSSATSTVGTGTLTIKFGTTTYDPLTDIYTGFAQDGNKGTLSLTIDSTNNTLAGVSEAINKAKAGVTAVVITDTTGSRLVLNSTETGESSSMEISVTDDDLNNTDTSGLSALAFNAAATNMTQHQASQDAKLAINGLDIQSASNTVNTALKGLSLTLQQAQPGKIVTVGVSQNNTDIASAVDSFVKGYNDLVKVVNPLATFDAATQKGGLLQGDATLSSAMAQIRSELGSMVSGLTGSAKSLADIGITTQKDGTLTLNSTKLNSQLASNRSGVTAVFAVLGRPSNTNVLFSSSTSDTKAGQYAVDITQVATQGALNGAAPTSLTIGAGADTFEIKVDGTQSGSIALTQKTYASYAELATEMQSRINGDSALKAKGISVGVTYDAGNNRMVFTSKSYGSSSHVEITANTTTDLGLSVGAGVAGQDVAGTIGGKAATGKGQQLTSTEGDPLGLKLLISDATIGAKGTVDFSRGIMERLDKVMTNLVSKTGSFTNRTDGLQKDLAKIAKDRVQLSDRLSSLEKRLYERFNRMDALLGQMQSTASYLTQQFTNKSNNN</sequence>
<dbReference type="RefSeq" id="WP_104423260.1">
    <property type="nucleotide sequence ID" value="NZ_PTIY01000004.1"/>
</dbReference>
<dbReference type="Pfam" id="PF02465">
    <property type="entry name" value="FliD_N"/>
    <property type="match status" value="1"/>
</dbReference>
<reference evidence="8 9" key="1">
    <citation type="submission" date="2018-02" db="EMBL/GenBank/DDBJ databases">
        <title>Subsurface microbial communities from deep shales in Ohio and West Virginia, USA.</title>
        <authorList>
            <person name="Wrighton K."/>
        </authorList>
    </citation>
    <scope>NUCLEOTIDE SEQUENCE [LARGE SCALE GENOMIC DNA]</scope>
    <source>
        <strain evidence="8 9">OWC-G53F</strain>
    </source>
</reference>
<dbReference type="PANTHER" id="PTHR30288">
    <property type="entry name" value="FLAGELLAR CAP/ASSEMBLY PROTEIN FLID"/>
    <property type="match status" value="1"/>
</dbReference>
<evidence type="ECO:0000259" key="6">
    <source>
        <dbReference type="Pfam" id="PF02465"/>
    </source>
</evidence>
<gene>
    <name evidence="8" type="ORF">B0F88_104273</name>
</gene>
<dbReference type="GO" id="GO:0009421">
    <property type="term" value="C:bacterial-type flagellum filament cap"/>
    <property type="evidence" value="ECO:0007669"/>
    <property type="project" value="InterPro"/>
</dbReference>
<evidence type="ECO:0000256" key="3">
    <source>
        <dbReference type="ARBA" id="ARBA00023054"/>
    </source>
</evidence>
<comment type="function">
    <text evidence="5">Required for morphogenesis and for the elongation of the flagellar filament by facilitating polymerization of the flagellin monomers at the tip of growing filament. Forms a capping structure, which prevents flagellin subunits (transported through the central channel of the flagellum) from leaking out without polymerization at the distal end.</text>
</comment>
<keyword evidence="8" id="KW-0282">Flagellum</keyword>
<name>A0A2S6H4R0_9GAMM</name>
<dbReference type="Pfam" id="PF07195">
    <property type="entry name" value="FliD_C"/>
    <property type="match status" value="2"/>
</dbReference>
<dbReference type="AlphaFoldDB" id="A0A2S6H4R0"/>
<dbReference type="GO" id="GO:0071973">
    <property type="term" value="P:bacterial-type flagellum-dependent cell motility"/>
    <property type="evidence" value="ECO:0007669"/>
    <property type="project" value="TreeGrafter"/>
</dbReference>
<keyword evidence="5" id="KW-0964">Secreted</keyword>
<organism evidence="8 9">
    <name type="scientific">Methylobacter tundripaludum</name>
    <dbReference type="NCBI Taxonomy" id="173365"/>
    <lineage>
        <taxon>Bacteria</taxon>
        <taxon>Pseudomonadati</taxon>
        <taxon>Pseudomonadota</taxon>
        <taxon>Gammaproteobacteria</taxon>
        <taxon>Methylococcales</taxon>
        <taxon>Methylococcaceae</taxon>
        <taxon>Methylobacter</taxon>
    </lineage>
</organism>
<comment type="subunit">
    <text evidence="2 5">Homopentamer.</text>
</comment>
<keyword evidence="3" id="KW-0175">Coiled coil</keyword>
<proteinExistence type="inferred from homology"/>
<accession>A0A2S6H4R0</accession>
<dbReference type="InterPro" id="IPR040026">
    <property type="entry name" value="FliD"/>
</dbReference>
<dbReference type="Proteomes" id="UP000238071">
    <property type="component" value="Unassembled WGS sequence"/>
</dbReference>
<dbReference type="EMBL" id="PTIY01000004">
    <property type="protein sequence ID" value="PPK72478.1"/>
    <property type="molecule type" value="Genomic_DNA"/>
</dbReference>
<comment type="similarity">
    <text evidence="1 5">Belongs to the FliD family.</text>
</comment>
<comment type="subcellular location">
    <subcellularLocation>
        <location evidence="5">Secreted</location>
    </subcellularLocation>
    <subcellularLocation>
        <location evidence="5">Bacterial flagellum</location>
    </subcellularLocation>
</comment>
<evidence type="ECO:0000256" key="5">
    <source>
        <dbReference type="RuleBase" id="RU362066"/>
    </source>
</evidence>
<evidence type="ECO:0000256" key="1">
    <source>
        <dbReference type="ARBA" id="ARBA00009764"/>
    </source>
</evidence>
<keyword evidence="4 5" id="KW-0975">Bacterial flagellum</keyword>
<evidence type="ECO:0000259" key="7">
    <source>
        <dbReference type="Pfam" id="PF07195"/>
    </source>
</evidence>
<dbReference type="GO" id="GO:0007155">
    <property type="term" value="P:cell adhesion"/>
    <property type="evidence" value="ECO:0007669"/>
    <property type="project" value="InterPro"/>
</dbReference>
<protein>
    <recommendedName>
        <fullName evidence="5">Flagellar hook-associated protein 2</fullName>
        <shortName evidence="5">HAP2</shortName>
    </recommendedName>
    <alternativeName>
        <fullName evidence="5">Flagellar cap protein</fullName>
    </alternativeName>
</protein>